<feature type="compositionally biased region" description="Polar residues" evidence="1">
    <location>
        <begin position="37"/>
        <end position="46"/>
    </location>
</feature>
<protein>
    <submittedName>
        <fullName evidence="2">Uncharacterized protein</fullName>
    </submittedName>
</protein>
<organism evidence="2 3">
    <name type="scientific">Linum tenue</name>
    <dbReference type="NCBI Taxonomy" id="586396"/>
    <lineage>
        <taxon>Eukaryota</taxon>
        <taxon>Viridiplantae</taxon>
        <taxon>Streptophyta</taxon>
        <taxon>Embryophyta</taxon>
        <taxon>Tracheophyta</taxon>
        <taxon>Spermatophyta</taxon>
        <taxon>Magnoliopsida</taxon>
        <taxon>eudicotyledons</taxon>
        <taxon>Gunneridae</taxon>
        <taxon>Pentapetalae</taxon>
        <taxon>rosids</taxon>
        <taxon>fabids</taxon>
        <taxon>Malpighiales</taxon>
        <taxon>Linaceae</taxon>
        <taxon>Linum</taxon>
    </lineage>
</organism>
<name>A0AAV0RUJ3_9ROSI</name>
<keyword evidence="3" id="KW-1185">Reference proteome</keyword>
<accession>A0AAV0RUJ3</accession>
<feature type="region of interest" description="Disordered" evidence="1">
    <location>
        <begin position="33"/>
        <end position="56"/>
    </location>
</feature>
<reference evidence="2" key="1">
    <citation type="submission" date="2022-08" db="EMBL/GenBank/DDBJ databases">
        <authorList>
            <person name="Gutierrez-Valencia J."/>
        </authorList>
    </citation>
    <scope>NUCLEOTIDE SEQUENCE</scope>
</reference>
<dbReference type="Proteomes" id="UP001154282">
    <property type="component" value="Unassembled WGS sequence"/>
</dbReference>
<gene>
    <name evidence="2" type="ORF">LITE_LOCUS49488</name>
</gene>
<feature type="non-terminal residue" evidence="2">
    <location>
        <position position="56"/>
    </location>
</feature>
<sequence>MMMRGSHPLLPDSEIIQQLLSKIRSLRHVFASRLENESSPQESQTEGGELWRRMPA</sequence>
<evidence type="ECO:0000313" key="2">
    <source>
        <dbReference type="EMBL" id="CAI0560007.1"/>
    </source>
</evidence>
<dbReference type="EMBL" id="CAMGYJ010000011">
    <property type="protein sequence ID" value="CAI0560007.1"/>
    <property type="molecule type" value="Genomic_DNA"/>
</dbReference>
<comment type="caution">
    <text evidence="2">The sequence shown here is derived from an EMBL/GenBank/DDBJ whole genome shotgun (WGS) entry which is preliminary data.</text>
</comment>
<proteinExistence type="predicted"/>
<dbReference type="AlphaFoldDB" id="A0AAV0RUJ3"/>
<evidence type="ECO:0000313" key="3">
    <source>
        <dbReference type="Proteomes" id="UP001154282"/>
    </source>
</evidence>
<evidence type="ECO:0000256" key="1">
    <source>
        <dbReference type="SAM" id="MobiDB-lite"/>
    </source>
</evidence>